<dbReference type="RefSeq" id="WP_188627533.1">
    <property type="nucleotide sequence ID" value="NZ_BMIL01000010.1"/>
</dbReference>
<organism evidence="2 3">
    <name type="scientific">Pedobacter quisquiliarum</name>
    <dbReference type="NCBI Taxonomy" id="1834438"/>
    <lineage>
        <taxon>Bacteria</taxon>
        <taxon>Pseudomonadati</taxon>
        <taxon>Bacteroidota</taxon>
        <taxon>Sphingobacteriia</taxon>
        <taxon>Sphingobacteriales</taxon>
        <taxon>Sphingobacteriaceae</taxon>
        <taxon>Pedobacter</taxon>
    </lineage>
</organism>
<sequence length="109" mass="12241">MIETLVALVLLMIAFSFGMVIFMKVTSTGASDKKMRADNHCELLADSLMQADKKRDIHLVQNGISYKVSFRASEEQPDILVMNILAEDPKGTLITEYLQLIRNYESGTN</sequence>
<keyword evidence="1" id="KW-0812">Transmembrane</keyword>
<keyword evidence="3" id="KW-1185">Reference proteome</keyword>
<dbReference type="AlphaFoldDB" id="A0A916XGX7"/>
<dbReference type="Proteomes" id="UP000651668">
    <property type="component" value="Unassembled WGS sequence"/>
</dbReference>
<keyword evidence="1" id="KW-1133">Transmembrane helix</keyword>
<proteinExistence type="predicted"/>
<reference evidence="2" key="2">
    <citation type="submission" date="2020-09" db="EMBL/GenBank/DDBJ databases">
        <authorList>
            <person name="Sun Q."/>
            <person name="Zhou Y."/>
        </authorList>
    </citation>
    <scope>NUCLEOTIDE SEQUENCE</scope>
    <source>
        <strain evidence="2">CGMCC 1.15343</strain>
    </source>
</reference>
<evidence type="ECO:0000313" key="3">
    <source>
        <dbReference type="Proteomes" id="UP000651668"/>
    </source>
</evidence>
<dbReference type="EMBL" id="BMIL01000010">
    <property type="protein sequence ID" value="GGC72696.1"/>
    <property type="molecule type" value="Genomic_DNA"/>
</dbReference>
<feature type="transmembrane region" description="Helical" evidence="1">
    <location>
        <begin position="6"/>
        <end position="26"/>
    </location>
</feature>
<reference evidence="2" key="1">
    <citation type="journal article" date="2014" name="Int. J. Syst. Evol. Microbiol.">
        <title>Complete genome sequence of Corynebacterium casei LMG S-19264T (=DSM 44701T), isolated from a smear-ripened cheese.</title>
        <authorList>
            <consortium name="US DOE Joint Genome Institute (JGI-PGF)"/>
            <person name="Walter F."/>
            <person name="Albersmeier A."/>
            <person name="Kalinowski J."/>
            <person name="Ruckert C."/>
        </authorList>
    </citation>
    <scope>NUCLEOTIDE SEQUENCE</scope>
    <source>
        <strain evidence="2">CGMCC 1.15343</strain>
    </source>
</reference>
<evidence type="ECO:0000256" key="1">
    <source>
        <dbReference type="SAM" id="Phobius"/>
    </source>
</evidence>
<gene>
    <name evidence="2" type="ORF">GCM10011387_27760</name>
</gene>
<name>A0A916XGX7_9SPHI</name>
<evidence type="ECO:0000313" key="2">
    <source>
        <dbReference type="EMBL" id="GGC72696.1"/>
    </source>
</evidence>
<keyword evidence="1" id="KW-0472">Membrane</keyword>
<comment type="caution">
    <text evidence="2">The sequence shown here is derived from an EMBL/GenBank/DDBJ whole genome shotgun (WGS) entry which is preliminary data.</text>
</comment>
<protein>
    <submittedName>
        <fullName evidence="2">Uncharacterized protein</fullName>
    </submittedName>
</protein>
<accession>A0A916XGX7</accession>